<dbReference type="Proteomes" id="UP000826271">
    <property type="component" value="Unassembled WGS sequence"/>
</dbReference>
<proteinExistence type="predicted"/>
<dbReference type="AlphaFoldDB" id="A0AAV6WNS3"/>
<evidence type="ECO:0000256" key="1">
    <source>
        <dbReference type="SAM" id="MobiDB-lite"/>
    </source>
</evidence>
<reference evidence="2" key="1">
    <citation type="submission" date="2019-10" db="EMBL/GenBank/DDBJ databases">
        <authorList>
            <person name="Zhang R."/>
            <person name="Pan Y."/>
            <person name="Wang J."/>
            <person name="Ma R."/>
            <person name="Yu S."/>
        </authorList>
    </citation>
    <scope>NUCLEOTIDE SEQUENCE</scope>
    <source>
        <strain evidence="2">LA-IB0</strain>
        <tissue evidence="2">Leaf</tissue>
    </source>
</reference>
<protein>
    <submittedName>
        <fullName evidence="2">Uncharacterized protein</fullName>
    </submittedName>
</protein>
<accession>A0AAV6WNS3</accession>
<feature type="compositionally biased region" description="Basic and acidic residues" evidence="1">
    <location>
        <begin position="284"/>
        <end position="293"/>
    </location>
</feature>
<dbReference type="PANTHER" id="PTHR33257:SF6">
    <property type="entry name" value="OXYSTEROL-BINDING 4B-LIKE PROTEIN"/>
    <property type="match status" value="1"/>
</dbReference>
<evidence type="ECO:0000313" key="3">
    <source>
        <dbReference type="Proteomes" id="UP000826271"/>
    </source>
</evidence>
<evidence type="ECO:0000313" key="2">
    <source>
        <dbReference type="EMBL" id="KAG8372374.1"/>
    </source>
</evidence>
<dbReference type="PANTHER" id="PTHR33257">
    <property type="entry name" value="OS05G0165500 PROTEIN"/>
    <property type="match status" value="1"/>
</dbReference>
<keyword evidence="3" id="KW-1185">Reference proteome</keyword>
<dbReference type="EMBL" id="WHWC01000012">
    <property type="protein sequence ID" value="KAG8372374.1"/>
    <property type="molecule type" value="Genomic_DNA"/>
</dbReference>
<comment type="caution">
    <text evidence="2">The sequence shown here is derived from an EMBL/GenBank/DDBJ whole genome shotgun (WGS) entry which is preliminary data.</text>
</comment>
<sequence>MELKNNQEEQNLVGFCSISRVLAREASLGQSSRIFYRASEGVPFRWEMQPGTPKHPQQEDVIPPLSPPPLMQSLGLPLPNMDDHDEIYKGSSLKMSKIWSFKKMVKDRMNLDHISKKVEVLVKRRSNKEEEGSRFGDSNGELVASLKGSSFSSSSLSSTLSFSSEGRVVDSSRLPRVSIDGPFCCSSWNIQAILDEGNTKLYYCKHHKTAFAVEEDDSFLSRILSRVSTADQFSGPLNNDITPTGTPFRWEMQPGTAKTPPENELIPPPSPPPALQSRALPLPRLHDGGEKTEDSKWTRVWSKVKNGCYKRKKESVKKMNKEISFRYRDDEGYNNATAKESVSVSPLSKGGWRVSKIKRGLKGGYFSCGPWSRRDVLVLARTKLKSFKS</sequence>
<name>A0AAV6WNS3_9LAMI</name>
<gene>
    <name evidence="2" type="ORF">BUALT_Bualt12G0059600</name>
</gene>
<feature type="region of interest" description="Disordered" evidence="1">
    <location>
        <begin position="253"/>
        <end position="293"/>
    </location>
</feature>
<organism evidence="2 3">
    <name type="scientific">Buddleja alternifolia</name>
    <dbReference type="NCBI Taxonomy" id="168488"/>
    <lineage>
        <taxon>Eukaryota</taxon>
        <taxon>Viridiplantae</taxon>
        <taxon>Streptophyta</taxon>
        <taxon>Embryophyta</taxon>
        <taxon>Tracheophyta</taxon>
        <taxon>Spermatophyta</taxon>
        <taxon>Magnoliopsida</taxon>
        <taxon>eudicotyledons</taxon>
        <taxon>Gunneridae</taxon>
        <taxon>Pentapetalae</taxon>
        <taxon>asterids</taxon>
        <taxon>lamiids</taxon>
        <taxon>Lamiales</taxon>
        <taxon>Scrophulariaceae</taxon>
        <taxon>Buddlejeae</taxon>
        <taxon>Buddleja</taxon>
    </lineage>
</organism>